<dbReference type="InterPro" id="IPR036866">
    <property type="entry name" value="RibonucZ/Hydroxyglut_hydro"/>
</dbReference>
<reference evidence="1 2" key="1">
    <citation type="submission" date="2023-12" db="EMBL/GenBank/DDBJ databases">
        <title>Sinomonas terricola sp. nov, isolated from litchi orchard soil in Guangdong, PR China.</title>
        <authorList>
            <person name="Jiaxin W."/>
            <person name="Yang Z."/>
            <person name="Honghui Z."/>
        </authorList>
    </citation>
    <scope>NUCLEOTIDE SEQUENCE [LARGE SCALE GENOMIC DNA]</scope>
    <source>
        <strain evidence="1 2">JGH33</strain>
    </source>
</reference>
<dbReference type="EMBL" id="JAYGGQ010000011">
    <property type="protein sequence ID" value="MEA5455980.1"/>
    <property type="molecule type" value="Genomic_DNA"/>
</dbReference>
<dbReference type="Proteomes" id="UP001304769">
    <property type="component" value="Unassembled WGS sequence"/>
</dbReference>
<keyword evidence="2" id="KW-1185">Reference proteome</keyword>
<name>A0ABU5T8L2_9MICC</name>
<organism evidence="1 2">
    <name type="scientific">Sinomonas terricola</name>
    <dbReference type="NCBI Taxonomy" id="3110330"/>
    <lineage>
        <taxon>Bacteria</taxon>
        <taxon>Bacillati</taxon>
        <taxon>Actinomycetota</taxon>
        <taxon>Actinomycetes</taxon>
        <taxon>Micrococcales</taxon>
        <taxon>Micrococcaceae</taxon>
        <taxon>Sinomonas</taxon>
    </lineage>
</organism>
<sequence>MFTKIKNDKLVVLGGLIPLDGRVSWVPPQATGFQPSNCYLLSEPGAAGHSHLLVDSGLAVHSDEILEDLSTLIGEGGSLSVFFTRAEMDCVSNLEPIVRHFDIERLFTGGVINPFDAFEDLARTGLRSRRHQIDAQRTGHGDSVARAATIEIGPGRVLEIEAPLLRLLMTFWGWDAETGALFTSDTFTHGVMARPDSPRVIDSTVEDTTTPEQVAGHLYAKYEWLPRATREPLRDWLAAKFDELDPEIVAPSRGCALRGRDVVRRHLDFMLKALEPQHAGLVPQAV</sequence>
<protein>
    <recommendedName>
        <fullName evidence="3">MBL fold metallo-hydrolase</fullName>
    </recommendedName>
</protein>
<dbReference type="SUPFAM" id="SSF56281">
    <property type="entry name" value="Metallo-hydrolase/oxidoreductase"/>
    <property type="match status" value="1"/>
</dbReference>
<proteinExistence type="predicted"/>
<evidence type="ECO:0000313" key="1">
    <source>
        <dbReference type="EMBL" id="MEA5455980.1"/>
    </source>
</evidence>
<evidence type="ECO:0000313" key="2">
    <source>
        <dbReference type="Proteomes" id="UP001304769"/>
    </source>
</evidence>
<evidence type="ECO:0008006" key="3">
    <source>
        <dbReference type="Google" id="ProtNLM"/>
    </source>
</evidence>
<accession>A0ABU5T8L2</accession>
<dbReference type="Gene3D" id="3.60.15.10">
    <property type="entry name" value="Ribonuclease Z/Hydroxyacylglutathione hydrolase-like"/>
    <property type="match status" value="1"/>
</dbReference>
<dbReference type="RefSeq" id="WP_323279868.1">
    <property type="nucleotide sequence ID" value="NZ_JAYGGQ010000011.1"/>
</dbReference>
<comment type="caution">
    <text evidence="1">The sequence shown here is derived from an EMBL/GenBank/DDBJ whole genome shotgun (WGS) entry which is preliminary data.</text>
</comment>
<gene>
    <name evidence="1" type="ORF">SPF06_14690</name>
</gene>